<proteinExistence type="predicted"/>
<accession>A0ABQ9H1T2</accession>
<sequence>MLASHDVSRCSSRDRLVWQLTVFKFINVKSVVIVDEGQICGLKDTPQLQRVWGRTEQGRQPMLVRSVREWNVMREELVSVKGVEDRPMLWDVYTTEYRDRCIKHGALKELAKKDKTEIQGITRKIHNLSNQFNSEFKKSQKNKSGQGTDEKYVSSGHITSYCPAHNRLCYNNCYNKNTHPEEEKVTPRTGHFSLRTVSETIKMCYKKTKTASSFVGGLGIVLLTATRIPTGDNHGNPH</sequence>
<evidence type="ECO:0000259" key="1">
    <source>
        <dbReference type="Pfam" id="PF10545"/>
    </source>
</evidence>
<dbReference type="InterPro" id="IPR006578">
    <property type="entry name" value="MADF-dom"/>
</dbReference>
<keyword evidence="3" id="KW-1185">Reference proteome</keyword>
<dbReference type="EMBL" id="JARBHB010000007">
    <property type="protein sequence ID" value="KAJ8878263.1"/>
    <property type="molecule type" value="Genomic_DNA"/>
</dbReference>
<evidence type="ECO:0000313" key="3">
    <source>
        <dbReference type="Proteomes" id="UP001159363"/>
    </source>
</evidence>
<dbReference type="Proteomes" id="UP001159363">
    <property type="component" value="Chromosome 6"/>
</dbReference>
<evidence type="ECO:0000313" key="2">
    <source>
        <dbReference type="EMBL" id="KAJ8878263.1"/>
    </source>
</evidence>
<dbReference type="Pfam" id="PF10545">
    <property type="entry name" value="MADF_DNA_bdg"/>
    <property type="match status" value="1"/>
</dbReference>
<protein>
    <recommendedName>
        <fullName evidence="1">MADF domain-containing protein</fullName>
    </recommendedName>
</protein>
<gene>
    <name evidence="2" type="ORF">PR048_018840</name>
</gene>
<organism evidence="2 3">
    <name type="scientific">Dryococelus australis</name>
    <dbReference type="NCBI Taxonomy" id="614101"/>
    <lineage>
        <taxon>Eukaryota</taxon>
        <taxon>Metazoa</taxon>
        <taxon>Ecdysozoa</taxon>
        <taxon>Arthropoda</taxon>
        <taxon>Hexapoda</taxon>
        <taxon>Insecta</taxon>
        <taxon>Pterygota</taxon>
        <taxon>Neoptera</taxon>
        <taxon>Polyneoptera</taxon>
        <taxon>Phasmatodea</taxon>
        <taxon>Verophasmatodea</taxon>
        <taxon>Anareolatae</taxon>
        <taxon>Phasmatidae</taxon>
        <taxon>Eurycanthinae</taxon>
        <taxon>Dryococelus</taxon>
    </lineage>
</organism>
<name>A0ABQ9H1T2_9NEOP</name>
<feature type="domain" description="MADF" evidence="1">
    <location>
        <begin position="82"/>
        <end position="146"/>
    </location>
</feature>
<reference evidence="2 3" key="1">
    <citation type="submission" date="2023-02" db="EMBL/GenBank/DDBJ databases">
        <title>LHISI_Scaffold_Assembly.</title>
        <authorList>
            <person name="Stuart O.P."/>
            <person name="Cleave R."/>
            <person name="Magrath M.J.L."/>
            <person name="Mikheyev A.S."/>
        </authorList>
    </citation>
    <scope>NUCLEOTIDE SEQUENCE [LARGE SCALE GENOMIC DNA]</scope>
    <source>
        <strain evidence="2">Daus_M_001</strain>
        <tissue evidence="2">Leg muscle</tissue>
    </source>
</reference>
<comment type="caution">
    <text evidence="2">The sequence shown here is derived from an EMBL/GenBank/DDBJ whole genome shotgun (WGS) entry which is preliminary data.</text>
</comment>